<dbReference type="Proteomes" id="UP000282170">
    <property type="component" value="Chromosome"/>
</dbReference>
<dbReference type="AlphaFoldDB" id="A0A494UQ39"/>
<organism evidence="1 2">
    <name type="scientific">Streptomyces fungicidicus</name>
    <dbReference type="NCBI Taxonomy" id="68203"/>
    <lineage>
        <taxon>Bacteria</taxon>
        <taxon>Bacillati</taxon>
        <taxon>Actinomycetota</taxon>
        <taxon>Actinomycetes</taxon>
        <taxon>Kitasatosporales</taxon>
        <taxon>Streptomycetaceae</taxon>
        <taxon>Streptomyces</taxon>
    </lineage>
</organism>
<dbReference type="EMBL" id="CP023407">
    <property type="protein sequence ID" value="AYL36973.1"/>
    <property type="molecule type" value="Genomic_DNA"/>
</dbReference>
<evidence type="ECO:0000313" key="1">
    <source>
        <dbReference type="EMBL" id="AYL36973.1"/>
    </source>
</evidence>
<reference evidence="1 2" key="1">
    <citation type="submission" date="2017-09" db="EMBL/GenBank/DDBJ databases">
        <authorList>
            <person name="Zhang H."/>
            <person name="Hu S."/>
            <person name="Xu J."/>
            <person name="He Z."/>
        </authorList>
    </citation>
    <scope>NUCLEOTIDE SEQUENCE [LARGE SCALE GENOMIC DNA]</scope>
    <source>
        <strain evidence="1 2">TXX3120</strain>
    </source>
</reference>
<accession>A0A494UQ39</accession>
<sequence length="63" mass="6944">MRYDRKITSATACPHTPHGLPAYTGRIHDTPAIWAASRQLHAYRPALRAIRNGMSSRSQEAGA</sequence>
<dbReference type="KEGG" id="sfug:CNQ36_17090"/>
<gene>
    <name evidence="1" type="ORF">CNQ36_17090</name>
</gene>
<keyword evidence="2" id="KW-1185">Reference proteome</keyword>
<protein>
    <submittedName>
        <fullName evidence="1">Uncharacterized protein</fullName>
    </submittedName>
</protein>
<proteinExistence type="predicted"/>
<name>A0A494UQ39_9ACTN</name>
<evidence type="ECO:0000313" key="2">
    <source>
        <dbReference type="Proteomes" id="UP000282170"/>
    </source>
</evidence>